<dbReference type="AlphaFoldDB" id="A0A0F9IAY5"/>
<organism evidence="1">
    <name type="scientific">marine sediment metagenome</name>
    <dbReference type="NCBI Taxonomy" id="412755"/>
    <lineage>
        <taxon>unclassified sequences</taxon>
        <taxon>metagenomes</taxon>
        <taxon>ecological metagenomes</taxon>
    </lineage>
</organism>
<dbReference type="Gene3D" id="2.30.40.10">
    <property type="entry name" value="Urease, subunit C, domain 1"/>
    <property type="match status" value="1"/>
</dbReference>
<dbReference type="EMBL" id="LAZR01012885">
    <property type="protein sequence ID" value="KKM24632.1"/>
    <property type="molecule type" value="Genomic_DNA"/>
</dbReference>
<name>A0A0F9IAY5_9ZZZZ</name>
<gene>
    <name evidence="1" type="ORF">LCGC14_1603200</name>
</gene>
<protein>
    <recommendedName>
        <fullName evidence="2">Amidohydrolase 3 domain-containing protein</fullName>
    </recommendedName>
</protein>
<proteinExistence type="predicted"/>
<sequence length="77" mass="8580">MMFSDLVLYNGKIVTMDSKDSIAVAVYFNKIIAVGNSSDIQNVIGKEGKVIDLNDIELIDELTKYENRLTNLLNLKG</sequence>
<comment type="caution">
    <text evidence="1">The sequence shown here is derived from an EMBL/GenBank/DDBJ whole genome shotgun (WGS) entry which is preliminary data.</text>
</comment>
<reference evidence="1" key="1">
    <citation type="journal article" date="2015" name="Nature">
        <title>Complex archaea that bridge the gap between prokaryotes and eukaryotes.</title>
        <authorList>
            <person name="Spang A."/>
            <person name="Saw J.H."/>
            <person name="Jorgensen S.L."/>
            <person name="Zaremba-Niedzwiedzka K."/>
            <person name="Martijn J."/>
            <person name="Lind A.E."/>
            <person name="van Eijk R."/>
            <person name="Schleper C."/>
            <person name="Guy L."/>
            <person name="Ettema T.J."/>
        </authorList>
    </citation>
    <scope>NUCLEOTIDE SEQUENCE</scope>
</reference>
<dbReference type="GO" id="GO:0016810">
    <property type="term" value="F:hydrolase activity, acting on carbon-nitrogen (but not peptide) bonds"/>
    <property type="evidence" value="ECO:0007669"/>
    <property type="project" value="InterPro"/>
</dbReference>
<dbReference type="InterPro" id="IPR011059">
    <property type="entry name" value="Metal-dep_hydrolase_composite"/>
</dbReference>
<evidence type="ECO:0000313" key="1">
    <source>
        <dbReference type="EMBL" id="KKM24632.1"/>
    </source>
</evidence>
<evidence type="ECO:0008006" key="2">
    <source>
        <dbReference type="Google" id="ProtNLM"/>
    </source>
</evidence>
<accession>A0A0F9IAY5</accession>
<dbReference type="SUPFAM" id="SSF51338">
    <property type="entry name" value="Composite domain of metallo-dependent hydrolases"/>
    <property type="match status" value="1"/>
</dbReference>